<feature type="region of interest" description="Disordered" evidence="1">
    <location>
        <begin position="325"/>
        <end position="380"/>
    </location>
</feature>
<accession>A0AAD9V7I2</accession>
<feature type="region of interest" description="Disordered" evidence="1">
    <location>
        <begin position="235"/>
        <end position="268"/>
    </location>
</feature>
<feature type="compositionally biased region" description="Polar residues" evidence="1">
    <location>
        <begin position="488"/>
        <end position="497"/>
    </location>
</feature>
<protein>
    <submittedName>
        <fullName evidence="3">Centrosomal protein of 95 kDa</fullName>
    </submittedName>
</protein>
<evidence type="ECO:0000256" key="1">
    <source>
        <dbReference type="SAM" id="MobiDB-lite"/>
    </source>
</evidence>
<evidence type="ECO:0000313" key="4">
    <source>
        <dbReference type="Proteomes" id="UP001249851"/>
    </source>
</evidence>
<feature type="compositionally biased region" description="Polar residues" evidence="1">
    <location>
        <begin position="200"/>
        <end position="212"/>
    </location>
</feature>
<feature type="compositionally biased region" description="Acidic residues" evidence="1">
    <location>
        <begin position="637"/>
        <end position="651"/>
    </location>
</feature>
<organism evidence="3 4">
    <name type="scientific">Acropora cervicornis</name>
    <name type="common">Staghorn coral</name>
    <dbReference type="NCBI Taxonomy" id="6130"/>
    <lineage>
        <taxon>Eukaryota</taxon>
        <taxon>Metazoa</taxon>
        <taxon>Cnidaria</taxon>
        <taxon>Anthozoa</taxon>
        <taxon>Hexacorallia</taxon>
        <taxon>Scleractinia</taxon>
        <taxon>Astrocoeniina</taxon>
        <taxon>Acroporidae</taxon>
        <taxon>Acropora</taxon>
    </lineage>
</organism>
<dbReference type="InterPro" id="IPR044039">
    <property type="entry name" value="DUF5745"/>
</dbReference>
<dbReference type="AlphaFoldDB" id="A0AAD9V7I2"/>
<dbReference type="EMBL" id="JARQWQ010000023">
    <property type="protein sequence ID" value="KAK2564181.1"/>
    <property type="molecule type" value="Genomic_DNA"/>
</dbReference>
<dbReference type="PANTHER" id="PTHR22545:SF0">
    <property type="entry name" value="CENTROSOMAL PROTEIN OF 95 KDA"/>
    <property type="match status" value="1"/>
</dbReference>
<dbReference type="GO" id="GO:0005813">
    <property type="term" value="C:centrosome"/>
    <property type="evidence" value="ECO:0007669"/>
    <property type="project" value="InterPro"/>
</dbReference>
<name>A0AAD9V7I2_ACRCE</name>
<feature type="compositionally biased region" description="Low complexity" evidence="1">
    <location>
        <begin position="498"/>
        <end position="507"/>
    </location>
</feature>
<feature type="compositionally biased region" description="Basic and acidic residues" evidence="1">
    <location>
        <begin position="760"/>
        <end position="773"/>
    </location>
</feature>
<dbReference type="InterPro" id="IPR026619">
    <property type="entry name" value="CEP95"/>
</dbReference>
<feature type="domain" description="DUF5745" evidence="2">
    <location>
        <begin position="56"/>
        <end position="115"/>
    </location>
</feature>
<feature type="compositionally biased region" description="Polar residues" evidence="1">
    <location>
        <begin position="325"/>
        <end position="335"/>
    </location>
</feature>
<feature type="region of interest" description="Disordered" evidence="1">
    <location>
        <begin position="198"/>
        <end position="223"/>
    </location>
</feature>
<evidence type="ECO:0000259" key="2">
    <source>
        <dbReference type="Pfam" id="PF19016"/>
    </source>
</evidence>
<feature type="compositionally biased region" description="Polar residues" evidence="1">
    <location>
        <begin position="674"/>
        <end position="688"/>
    </location>
</feature>
<gene>
    <name evidence="3" type="ORF">P5673_012422</name>
</gene>
<dbReference type="Pfam" id="PF19016">
    <property type="entry name" value="DUF5745"/>
    <property type="match status" value="1"/>
</dbReference>
<feature type="region of interest" description="Disordered" evidence="1">
    <location>
        <begin position="472"/>
        <end position="507"/>
    </location>
</feature>
<reference evidence="3" key="1">
    <citation type="journal article" date="2023" name="G3 (Bethesda)">
        <title>Whole genome assembly and annotation of the endangered Caribbean coral Acropora cervicornis.</title>
        <authorList>
            <person name="Selwyn J.D."/>
            <person name="Vollmer S.V."/>
        </authorList>
    </citation>
    <scope>NUCLEOTIDE SEQUENCE</scope>
    <source>
        <strain evidence="3">K2</strain>
    </source>
</reference>
<dbReference type="Proteomes" id="UP001249851">
    <property type="component" value="Unassembled WGS sequence"/>
</dbReference>
<dbReference type="PANTHER" id="PTHR22545">
    <property type="entry name" value="CENTROSOMAL PROTEIN OF 95 KDA"/>
    <property type="match status" value="1"/>
</dbReference>
<feature type="compositionally biased region" description="Basic and acidic residues" evidence="1">
    <location>
        <begin position="239"/>
        <end position="258"/>
    </location>
</feature>
<proteinExistence type="predicted"/>
<feature type="region of interest" description="Disordered" evidence="1">
    <location>
        <begin position="760"/>
        <end position="780"/>
    </location>
</feature>
<feature type="region of interest" description="Disordered" evidence="1">
    <location>
        <begin position="632"/>
        <end position="728"/>
    </location>
</feature>
<feature type="compositionally biased region" description="Low complexity" evidence="1">
    <location>
        <begin position="345"/>
        <end position="355"/>
    </location>
</feature>
<sequence>MDLVDSSLDSLGDEGFIAIANELLEKCNLPEKISRLEECSDRFFVAVYKGLLGDDLPGLIENSISVDQCALNCQTIIDLVASDILNVDLSHISGKGIVQGDKVSIRNLLEIFAGLLEYFMECIDDEASGDEHDSNLLTSEHDVVSGVLREEFGPSYPMFNEPTSGMNRERNVRHEAVGPCKRRGENHISSVTRTEPADTVITNSGNSTGFDGDTSKLSDSRVGSVNDSTTELIRMVGISKDKTSSKNSKRGDTTDHVGDSLSGLSVPSALLPQSHTNCDCDAGARVSLEQSGSQIIAEDVPMKPEPLQHCDITSQEDELTQYTLTPTKPENSSVANKKGIPDKPSSSFLSGSSTSAAWPEQISPLEPSKDSISRGPGEFDALGVRPKVVATTAVTESNNNGRTTPVYHHYHHHFHHMQQQGGAPDFQSAAEVSAGASDDVVAGQSRILSGSQPVVTVSKTPRSQKNRLIQTVPTVSTHPHRPAIPGSSAVSSTGISQPTPSGVTGTTSTLTDSVFLSSSASRPPFLRPASDTIASSGSFLAMHSINNKMKKPGTNISAAGLSLPASSSLPLTSYRSTVETRSSFDERASVIERANILTERLDSLKAKKSLASTFPVRSSDRLLQNRISNVDRWTRQEEDEGDSESDAEAEDLAQSSDSAIDYGRSAAAPKMKADTSTLQQTRYPSKSSKTPRRTYEAESSDEDSSPERPPRRGVTFRDTVETFPASGGRMERLRRLLNQEADEQRKRHAKDMRKTFQEQFKEIQQEQERERASQQKRKVPVRKYNQIVKTMSPGVPKKKPKKKSPVKKTGRLQAVYRSQSGTKESHEMRSVIASQSSKISAMFKPITLALEVAVAVLLWAEYFVMSIPADCKTSLTHLETVTLDTDFKGFT</sequence>
<reference evidence="3" key="2">
    <citation type="journal article" date="2023" name="Science">
        <title>Genomic signatures of disease resistance in endangered staghorn corals.</title>
        <authorList>
            <person name="Vollmer S.V."/>
            <person name="Selwyn J.D."/>
            <person name="Despard B.A."/>
            <person name="Roesel C.L."/>
        </authorList>
    </citation>
    <scope>NUCLEOTIDE SEQUENCE</scope>
    <source>
        <strain evidence="3">K2</strain>
    </source>
</reference>
<keyword evidence="4" id="KW-1185">Reference proteome</keyword>
<comment type="caution">
    <text evidence="3">The sequence shown here is derived from an EMBL/GenBank/DDBJ whole genome shotgun (WGS) entry which is preliminary data.</text>
</comment>
<dbReference type="GO" id="GO:0000922">
    <property type="term" value="C:spindle pole"/>
    <property type="evidence" value="ECO:0007669"/>
    <property type="project" value="InterPro"/>
</dbReference>
<evidence type="ECO:0000313" key="3">
    <source>
        <dbReference type="EMBL" id="KAK2564181.1"/>
    </source>
</evidence>